<gene>
    <name evidence="2" type="ORF">M437DRAFT_84368</name>
</gene>
<name>A0A074VPL2_AURM1</name>
<dbReference type="EMBL" id="KL584833">
    <property type="protein sequence ID" value="KEQ62660.1"/>
    <property type="molecule type" value="Genomic_DNA"/>
</dbReference>
<dbReference type="HOGENOM" id="CLU_1424631_0_0_1"/>
<proteinExistence type="predicted"/>
<reference evidence="2 3" key="1">
    <citation type="journal article" date="2014" name="BMC Genomics">
        <title>Genome sequencing of four Aureobasidium pullulans varieties: biotechnological potential, stress tolerance, and description of new species.</title>
        <authorList>
            <person name="Gostin Ar C."/>
            <person name="Ohm R.A."/>
            <person name="Kogej T."/>
            <person name="Sonjak S."/>
            <person name="Turk M."/>
            <person name="Zajc J."/>
            <person name="Zalar P."/>
            <person name="Grube M."/>
            <person name="Sun H."/>
            <person name="Han J."/>
            <person name="Sharma A."/>
            <person name="Chiniquy J."/>
            <person name="Ngan C.Y."/>
            <person name="Lipzen A."/>
            <person name="Barry K."/>
            <person name="Grigoriev I.V."/>
            <person name="Gunde-Cimerman N."/>
        </authorList>
    </citation>
    <scope>NUCLEOTIDE SEQUENCE [LARGE SCALE GENOMIC DNA]</scope>
    <source>
        <strain evidence="2 3">CBS 110374</strain>
    </source>
</reference>
<evidence type="ECO:0000313" key="2">
    <source>
        <dbReference type="EMBL" id="KEQ62660.1"/>
    </source>
</evidence>
<dbReference type="GeneID" id="63921463"/>
<feature type="region of interest" description="Disordered" evidence="1">
    <location>
        <begin position="1"/>
        <end position="32"/>
    </location>
</feature>
<evidence type="ECO:0000313" key="3">
    <source>
        <dbReference type="Proteomes" id="UP000030672"/>
    </source>
</evidence>
<feature type="non-terminal residue" evidence="2">
    <location>
        <position position="1"/>
    </location>
</feature>
<sequence>APAQPVSKGKAPAQPLSEEKAPAQPISKGKAPAQLAQDVPVISGQNALSAAAQDILNLGIQRSSQQMASPANRQMAILRARILASLSPAARALVDPSRREFEDPVARELLRERLLAHWNAESAALNTERAVVLHQAHLRESLQRNPVRRDVRPEVDAEVRPQALPLLSLRGIAFLLAFLMIWDALSGLLSA</sequence>
<dbReference type="AlphaFoldDB" id="A0A074VPL2"/>
<evidence type="ECO:0000256" key="1">
    <source>
        <dbReference type="SAM" id="MobiDB-lite"/>
    </source>
</evidence>
<accession>A0A074VPL2</accession>
<protein>
    <submittedName>
        <fullName evidence="2">Uncharacterized protein</fullName>
    </submittedName>
</protein>
<dbReference type="Proteomes" id="UP000030672">
    <property type="component" value="Unassembled WGS sequence"/>
</dbReference>
<organism evidence="2 3">
    <name type="scientific">Aureobasidium melanogenum (strain CBS 110374)</name>
    <name type="common">Aureobasidium pullulans var. melanogenum</name>
    <dbReference type="NCBI Taxonomy" id="1043003"/>
    <lineage>
        <taxon>Eukaryota</taxon>
        <taxon>Fungi</taxon>
        <taxon>Dikarya</taxon>
        <taxon>Ascomycota</taxon>
        <taxon>Pezizomycotina</taxon>
        <taxon>Dothideomycetes</taxon>
        <taxon>Dothideomycetidae</taxon>
        <taxon>Dothideales</taxon>
        <taxon>Saccotheciaceae</taxon>
        <taxon>Aureobasidium</taxon>
    </lineage>
</organism>
<keyword evidence="3" id="KW-1185">Reference proteome</keyword>
<dbReference type="RefSeq" id="XP_040879683.1">
    <property type="nucleotide sequence ID" value="XM_041028090.1"/>
</dbReference>